<evidence type="ECO:0000256" key="1">
    <source>
        <dbReference type="SAM" id="MobiDB-lite"/>
    </source>
</evidence>
<sequence length="138" mass="14819">MDVAGSQWFNQALGLTFVRTKPSSSAGRKKRHHCRLRRPCSLYTSPCTTCYAAIVVGPPCGSTRWDEGAGLSATQPSQLAHQAAASRRQQASASPRLVFTVRTPLPHGISSEAPRRHCSPGYSLHCRSGPPISIQGPP</sequence>
<organism evidence="2 3">
    <name type="scientific">Pleurodeles waltl</name>
    <name type="common">Iberian ribbed newt</name>
    <dbReference type="NCBI Taxonomy" id="8319"/>
    <lineage>
        <taxon>Eukaryota</taxon>
        <taxon>Metazoa</taxon>
        <taxon>Chordata</taxon>
        <taxon>Craniata</taxon>
        <taxon>Vertebrata</taxon>
        <taxon>Euteleostomi</taxon>
        <taxon>Amphibia</taxon>
        <taxon>Batrachia</taxon>
        <taxon>Caudata</taxon>
        <taxon>Salamandroidea</taxon>
        <taxon>Salamandridae</taxon>
        <taxon>Pleurodelinae</taxon>
        <taxon>Pleurodeles</taxon>
    </lineage>
</organism>
<dbReference type="EMBL" id="JANPWB010000007">
    <property type="protein sequence ID" value="KAJ1172140.1"/>
    <property type="molecule type" value="Genomic_DNA"/>
</dbReference>
<gene>
    <name evidence="2" type="ORF">NDU88_003990</name>
</gene>
<accession>A0AAV7T7J1</accession>
<dbReference type="AlphaFoldDB" id="A0AAV7T7J1"/>
<proteinExistence type="predicted"/>
<feature type="compositionally biased region" description="Low complexity" evidence="1">
    <location>
        <begin position="77"/>
        <end position="94"/>
    </location>
</feature>
<evidence type="ECO:0000313" key="2">
    <source>
        <dbReference type="EMBL" id="KAJ1172140.1"/>
    </source>
</evidence>
<comment type="caution">
    <text evidence="2">The sequence shown here is derived from an EMBL/GenBank/DDBJ whole genome shotgun (WGS) entry which is preliminary data.</text>
</comment>
<keyword evidence="3" id="KW-1185">Reference proteome</keyword>
<evidence type="ECO:0000313" key="3">
    <source>
        <dbReference type="Proteomes" id="UP001066276"/>
    </source>
</evidence>
<protein>
    <submittedName>
        <fullName evidence="2">Uncharacterized protein</fullName>
    </submittedName>
</protein>
<reference evidence="2" key="1">
    <citation type="journal article" date="2022" name="bioRxiv">
        <title>Sequencing and chromosome-scale assembly of the giantPleurodeles waltlgenome.</title>
        <authorList>
            <person name="Brown T."/>
            <person name="Elewa A."/>
            <person name="Iarovenko S."/>
            <person name="Subramanian E."/>
            <person name="Araus A.J."/>
            <person name="Petzold A."/>
            <person name="Susuki M."/>
            <person name="Suzuki K.-i.T."/>
            <person name="Hayashi T."/>
            <person name="Toyoda A."/>
            <person name="Oliveira C."/>
            <person name="Osipova E."/>
            <person name="Leigh N.D."/>
            <person name="Simon A."/>
            <person name="Yun M.H."/>
        </authorList>
    </citation>
    <scope>NUCLEOTIDE SEQUENCE</scope>
    <source>
        <strain evidence="2">20211129_DDA</strain>
        <tissue evidence="2">Liver</tissue>
    </source>
</reference>
<dbReference type="Proteomes" id="UP001066276">
    <property type="component" value="Chromosome 4_1"/>
</dbReference>
<name>A0AAV7T7J1_PLEWA</name>
<feature type="region of interest" description="Disordered" evidence="1">
    <location>
        <begin position="66"/>
        <end position="99"/>
    </location>
</feature>